<name>A0A4V2UWI8_9BURK</name>
<dbReference type="OrthoDB" id="345121at2"/>
<reference evidence="3 5" key="2">
    <citation type="submission" date="2019-07" db="EMBL/GenBank/DDBJ databases">
        <title>Tepidimonas ignava SPS-1037 draft genome.</title>
        <authorList>
            <person name="Da Costa M.S."/>
            <person name="Froufe H.J.C."/>
            <person name="Egas C."/>
            <person name="Albuquerque L."/>
        </authorList>
    </citation>
    <scope>NUCLEOTIDE SEQUENCE [LARGE SCALE GENOMIC DNA]</scope>
    <source>
        <strain evidence="3 5">SPS-1037</strain>
    </source>
</reference>
<organism evidence="2 4">
    <name type="scientific">Tepidimonas ignava</name>
    <dbReference type="NCBI Taxonomy" id="114249"/>
    <lineage>
        <taxon>Bacteria</taxon>
        <taxon>Pseudomonadati</taxon>
        <taxon>Pseudomonadota</taxon>
        <taxon>Betaproteobacteria</taxon>
        <taxon>Burkholderiales</taxon>
        <taxon>Tepidimonas</taxon>
    </lineage>
</organism>
<evidence type="ECO:0000256" key="1">
    <source>
        <dbReference type="SAM" id="Phobius"/>
    </source>
</evidence>
<evidence type="ECO:0000313" key="2">
    <source>
        <dbReference type="EMBL" id="TCS99817.1"/>
    </source>
</evidence>
<feature type="transmembrane region" description="Helical" evidence="1">
    <location>
        <begin position="293"/>
        <end position="317"/>
    </location>
</feature>
<dbReference type="EMBL" id="SMAH01000001">
    <property type="protein sequence ID" value="TCS99817.1"/>
    <property type="molecule type" value="Genomic_DNA"/>
</dbReference>
<dbReference type="AlphaFoldDB" id="A0A4V2UWI8"/>
<dbReference type="PANTHER" id="PTHR40400">
    <property type="entry name" value="SLR1512 PROTEIN"/>
    <property type="match status" value="1"/>
</dbReference>
<keyword evidence="1" id="KW-0812">Transmembrane</keyword>
<dbReference type="Pfam" id="PF05982">
    <property type="entry name" value="Sbt_1"/>
    <property type="match status" value="1"/>
</dbReference>
<feature type="transmembrane region" description="Helical" evidence="1">
    <location>
        <begin position="208"/>
        <end position="226"/>
    </location>
</feature>
<proteinExistence type="predicted"/>
<comment type="caution">
    <text evidence="2">The sequence shown here is derived from an EMBL/GenBank/DDBJ whole genome shotgun (WGS) entry which is preliminary data.</text>
</comment>
<keyword evidence="1" id="KW-1133">Transmembrane helix</keyword>
<feature type="transmembrane region" description="Helical" evidence="1">
    <location>
        <begin position="233"/>
        <end position="257"/>
    </location>
</feature>
<reference evidence="2 4" key="1">
    <citation type="submission" date="2019-03" db="EMBL/GenBank/DDBJ databases">
        <title>Genomic Encyclopedia of Type Strains, Phase IV (KMG-IV): sequencing the most valuable type-strain genomes for metagenomic binning, comparative biology and taxonomic classification.</title>
        <authorList>
            <person name="Goeker M."/>
        </authorList>
    </citation>
    <scope>NUCLEOTIDE SEQUENCE [LARGE SCALE GENOMIC DNA]</scope>
    <source>
        <strain evidence="2 4">DSM 12034</strain>
    </source>
</reference>
<sequence length="324" mass="34141">MVFDPIVLFFLLGLLAGLSKSDLKIPAAIYEALSIYLLLAIGLKGGVELSKYPLGQLVGSSAIVLAAGMLIPVIAFPVLRFVGRLSHYDAASIAAHYGSVSVVTYSVAVATLMERQWQHDGYMVVYLALLEMPALILGVVLARLGDQREGQGGGLAALARIHWGRLAHEVFFGKSILLLIGGLVIGFVAGEKGYEPIAPVFKDAFKGLLALFLLEMGLVAASRIAAFRSYGAFLVGFAMVMPLVSACIGIVTARYLGFSAGNGALLATLYASASYIAAPAAMRIAVPQANPALSIGASLGVTFPFNLFVGIPIYLWMARTFLPG</sequence>
<keyword evidence="5" id="KW-1185">Reference proteome</keyword>
<feature type="transmembrane region" description="Helical" evidence="1">
    <location>
        <begin position="166"/>
        <end position="188"/>
    </location>
</feature>
<evidence type="ECO:0000313" key="5">
    <source>
        <dbReference type="Proteomes" id="UP000315577"/>
    </source>
</evidence>
<evidence type="ECO:0000313" key="3">
    <source>
        <dbReference type="EMBL" id="TSE23202.1"/>
    </source>
</evidence>
<feature type="transmembrane region" description="Helical" evidence="1">
    <location>
        <begin position="94"/>
        <end position="113"/>
    </location>
</feature>
<accession>A0A4V2UWI8</accession>
<protein>
    <submittedName>
        <fullName evidence="3">Na+-dependent bicarbonate transporter superfamily protein</fullName>
    </submittedName>
</protein>
<dbReference type="InterPro" id="IPR010293">
    <property type="entry name" value="Sbt_1"/>
</dbReference>
<dbReference type="RefSeq" id="WP_132961286.1">
    <property type="nucleotide sequence ID" value="NZ_SMAH01000001.1"/>
</dbReference>
<feature type="transmembrane region" description="Helical" evidence="1">
    <location>
        <begin position="125"/>
        <end position="145"/>
    </location>
</feature>
<dbReference type="EMBL" id="VJNC01000003">
    <property type="protein sequence ID" value="TSE23202.1"/>
    <property type="molecule type" value="Genomic_DNA"/>
</dbReference>
<feature type="transmembrane region" description="Helical" evidence="1">
    <location>
        <begin position="263"/>
        <end position="281"/>
    </location>
</feature>
<dbReference type="Proteomes" id="UP000315577">
    <property type="component" value="Unassembled WGS sequence"/>
</dbReference>
<feature type="transmembrane region" description="Helical" evidence="1">
    <location>
        <begin position="57"/>
        <end position="82"/>
    </location>
</feature>
<dbReference type="PANTHER" id="PTHR40400:SF1">
    <property type="entry name" value="SLR1512 PROTEIN"/>
    <property type="match status" value="1"/>
</dbReference>
<gene>
    <name evidence="2" type="ORF">EDC36_10184</name>
    <name evidence="3" type="ORF">Tigna_00576</name>
</gene>
<dbReference type="Proteomes" id="UP000295536">
    <property type="component" value="Unassembled WGS sequence"/>
</dbReference>
<keyword evidence="1" id="KW-0472">Membrane</keyword>
<evidence type="ECO:0000313" key="4">
    <source>
        <dbReference type="Proteomes" id="UP000295536"/>
    </source>
</evidence>